<accession>A0A829Z6N9</accession>
<proteinExistence type="predicted"/>
<name>A0A829Z6N9_9FIRM</name>
<dbReference type="RefSeq" id="WP_172471782.1">
    <property type="nucleotide sequence ID" value="NZ_BLMI01000030.1"/>
</dbReference>
<protein>
    <submittedName>
        <fullName evidence="1">Uncharacterized protein</fullName>
    </submittedName>
</protein>
<comment type="caution">
    <text evidence="1">The sequence shown here is derived from an EMBL/GenBank/DDBJ whole genome shotgun (WGS) entry which is preliminary data.</text>
</comment>
<evidence type="ECO:0000313" key="1">
    <source>
        <dbReference type="EMBL" id="GFI40210.1"/>
    </source>
</evidence>
<evidence type="ECO:0000313" key="2">
    <source>
        <dbReference type="Proteomes" id="UP000490821"/>
    </source>
</evidence>
<dbReference type="InterPro" id="IPR058705">
    <property type="entry name" value="A_ENA"/>
</dbReference>
<sequence>MESCDNNFCINDCCNDNCCNEDWCNDDWCCDTICCDERCALASIIQSVAMIETSLSSIICAEGLKIKKAVCLANNLNELIRINESVRETIEIISQLEEALKQKAVYAIEALKELKTD</sequence>
<reference evidence="1 2" key="1">
    <citation type="journal article" date="2020" name="Microbiome">
        <title>Single-cell genomics of uncultured bacteria reveals dietary fiber responders in the mouse gut microbiota.</title>
        <authorList>
            <person name="Chijiiwa R."/>
            <person name="Hosokawa M."/>
            <person name="Kogawa M."/>
            <person name="Nishikawa Y."/>
            <person name="Ide K."/>
            <person name="Sakanashi C."/>
            <person name="Takahashi K."/>
            <person name="Takeyama H."/>
        </authorList>
    </citation>
    <scope>NUCLEOTIDE SEQUENCE [LARGE SCALE GENOMIC DNA]</scope>
    <source>
        <strain evidence="1">IMSAGC_017</strain>
    </source>
</reference>
<dbReference type="EMBL" id="BLMI01000030">
    <property type="protein sequence ID" value="GFI40210.1"/>
    <property type="molecule type" value="Genomic_DNA"/>
</dbReference>
<dbReference type="Proteomes" id="UP000490821">
    <property type="component" value="Unassembled WGS sequence"/>
</dbReference>
<dbReference type="Pfam" id="PF26595">
    <property type="entry name" value="A_ENA"/>
    <property type="match status" value="1"/>
</dbReference>
<dbReference type="AlphaFoldDB" id="A0A829Z6N9"/>
<gene>
    <name evidence="1" type="ORF">IMSAGC017_00241</name>
</gene>
<organism evidence="1 2">
    <name type="scientific">Thomasclavelia cocleata</name>
    <dbReference type="NCBI Taxonomy" id="69824"/>
    <lineage>
        <taxon>Bacteria</taxon>
        <taxon>Bacillati</taxon>
        <taxon>Bacillota</taxon>
        <taxon>Erysipelotrichia</taxon>
        <taxon>Erysipelotrichales</taxon>
        <taxon>Coprobacillaceae</taxon>
        <taxon>Thomasclavelia</taxon>
    </lineage>
</organism>